<sequence length="512" mass="58544">MLLLSFFALLAVSNGARILGIIPTPSFSHQIAFWPIWKQLSLRGHKVTTVTTDPMFNSKLTNLTEINIKEGYNIIGEVFESLKTVDNPLLVNKVLRQGFLRISKLILDIKDIASLTKNETSFDLVMVEAHFPEFLIYGSIYGCPTVLLSSLDAINEVHGPMGNSINPVTNPDLLLPYFRDLDFQARLISTVYVCLEWILGYPQYMSDRHKVLREYFGDDAPDVQQMLDNVAMLFVNTHPALHGFRSMGPNTVQFGGMVHMRDPQPLPRDLQTFLDSSVEGVVYFSLGTNMLSKDLKSKEFDVISQALSELPYKVLWKYELDDIPHKPGNIKFAKWLPQQDVLRHPNIRAFVTQGGLQSLEEAIYYHVPVVVLPFAADQEQNAKKVEFRNIGKAIYHKLTGLDKDQLKDAIIQVITDPSYRKNTEDLAKIILDEPMTGVEKVIWWTEYIIRHKGAKHFRNPNLDVPLYQYLMLDILVFFIVILVILVLILVLVYKITRRLFSLAIRCVKHKTE</sequence>
<dbReference type="CDD" id="cd03784">
    <property type="entry name" value="GT1_Gtf-like"/>
    <property type="match status" value="1"/>
</dbReference>
<evidence type="ECO:0000256" key="5">
    <source>
        <dbReference type="RuleBase" id="RU362059"/>
    </source>
</evidence>
<accession>A0A653CX56</accession>
<feature type="transmembrane region" description="Helical" evidence="5">
    <location>
        <begin position="466"/>
        <end position="493"/>
    </location>
</feature>
<keyword evidence="5" id="KW-0472">Membrane</keyword>
<dbReference type="InterPro" id="IPR050271">
    <property type="entry name" value="UDP-glycosyltransferase"/>
</dbReference>
<gene>
    <name evidence="7" type="ORF">CALMAC_LOCUS12614</name>
</gene>
<dbReference type="PANTHER" id="PTHR48043">
    <property type="entry name" value="EG:EG0003.4 PROTEIN-RELATED"/>
    <property type="match status" value="1"/>
</dbReference>
<evidence type="ECO:0000256" key="6">
    <source>
        <dbReference type="SAM" id="SignalP"/>
    </source>
</evidence>
<dbReference type="InterPro" id="IPR002213">
    <property type="entry name" value="UDP_glucos_trans"/>
</dbReference>
<evidence type="ECO:0000313" key="8">
    <source>
        <dbReference type="Proteomes" id="UP000410492"/>
    </source>
</evidence>
<name>A0A653CX56_CALMS</name>
<dbReference type="PANTHER" id="PTHR48043:SF159">
    <property type="entry name" value="EG:EG0003.4 PROTEIN-RELATED"/>
    <property type="match status" value="1"/>
</dbReference>
<keyword evidence="6" id="KW-0732">Signal</keyword>
<dbReference type="PROSITE" id="PS00375">
    <property type="entry name" value="UDPGT"/>
    <property type="match status" value="1"/>
</dbReference>
<evidence type="ECO:0000313" key="7">
    <source>
        <dbReference type="EMBL" id="VEN52511.1"/>
    </source>
</evidence>
<dbReference type="GO" id="GO:0016020">
    <property type="term" value="C:membrane"/>
    <property type="evidence" value="ECO:0007669"/>
    <property type="project" value="UniProtKB-SubCell"/>
</dbReference>
<organism evidence="7 8">
    <name type="scientific">Callosobruchus maculatus</name>
    <name type="common">Southern cowpea weevil</name>
    <name type="synonym">Pulse bruchid</name>
    <dbReference type="NCBI Taxonomy" id="64391"/>
    <lineage>
        <taxon>Eukaryota</taxon>
        <taxon>Metazoa</taxon>
        <taxon>Ecdysozoa</taxon>
        <taxon>Arthropoda</taxon>
        <taxon>Hexapoda</taxon>
        <taxon>Insecta</taxon>
        <taxon>Pterygota</taxon>
        <taxon>Neoptera</taxon>
        <taxon>Endopterygota</taxon>
        <taxon>Coleoptera</taxon>
        <taxon>Polyphaga</taxon>
        <taxon>Cucujiformia</taxon>
        <taxon>Chrysomeloidea</taxon>
        <taxon>Chrysomelidae</taxon>
        <taxon>Bruchinae</taxon>
        <taxon>Bruchini</taxon>
        <taxon>Callosobruchus</taxon>
    </lineage>
</organism>
<reference evidence="7 8" key="1">
    <citation type="submission" date="2019-01" db="EMBL/GenBank/DDBJ databases">
        <authorList>
            <person name="Sayadi A."/>
        </authorList>
    </citation>
    <scope>NUCLEOTIDE SEQUENCE [LARGE SCALE GENOMIC DNA]</scope>
</reference>
<dbReference type="EMBL" id="CAACVG010009207">
    <property type="protein sequence ID" value="VEN52511.1"/>
    <property type="molecule type" value="Genomic_DNA"/>
</dbReference>
<dbReference type="InterPro" id="IPR035595">
    <property type="entry name" value="UDP_glycos_trans_CS"/>
</dbReference>
<evidence type="ECO:0000256" key="3">
    <source>
        <dbReference type="ARBA" id="ARBA00022679"/>
    </source>
</evidence>
<keyword evidence="5" id="KW-1133">Transmembrane helix</keyword>
<comment type="catalytic activity">
    <reaction evidence="5">
        <text>glucuronate acceptor + UDP-alpha-D-glucuronate = acceptor beta-D-glucuronoside + UDP + H(+)</text>
        <dbReference type="Rhea" id="RHEA:21032"/>
        <dbReference type="ChEBI" id="CHEBI:15378"/>
        <dbReference type="ChEBI" id="CHEBI:58052"/>
        <dbReference type="ChEBI" id="CHEBI:58223"/>
        <dbReference type="ChEBI" id="CHEBI:132367"/>
        <dbReference type="ChEBI" id="CHEBI:132368"/>
        <dbReference type="EC" id="2.4.1.17"/>
    </reaction>
</comment>
<comment type="similarity">
    <text evidence="1 4">Belongs to the UDP-glycosyltransferase family.</text>
</comment>
<evidence type="ECO:0000256" key="1">
    <source>
        <dbReference type="ARBA" id="ARBA00009995"/>
    </source>
</evidence>
<evidence type="ECO:0000256" key="2">
    <source>
        <dbReference type="ARBA" id="ARBA00022676"/>
    </source>
</evidence>
<dbReference type="Proteomes" id="UP000410492">
    <property type="component" value="Unassembled WGS sequence"/>
</dbReference>
<keyword evidence="3 4" id="KW-0808">Transferase</keyword>
<dbReference type="OrthoDB" id="5835829at2759"/>
<dbReference type="GO" id="GO:0015020">
    <property type="term" value="F:glucuronosyltransferase activity"/>
    <property type="evidence" value="ECO:0007669"/>
    <property type="project" value="UniProtKB-EC"/>
</dbReference>
<dbReference type="AlphaFoldDB" id="A0A653CX56"/>
<protein>
    <recommendedName>
        <fullName evidence="5">UDP-glucuronosyltransferase</fullName>
        <ecNumber evidence="5">2.4.1.17</ecNumber>
    </recommendedName>
</protein>
<proteinExistence type="inferred from homology"/>
<keyword evidence="5" id="KW-0812">Transmembrane</keyword>
<keyword evidence="8" id="KW-1185">Reference proteome</keyword>
<comment type="subcellular location">
    <subcellularLocation>
        <location evidence="5">Membrane</location>
        <topology evidence="5">Single-pass membrane protein</topology>
    </subcellularLocation>
</comment>
<keyword evidence="2 4" id="KW-0328">Glycosyltransferase</keyword>
<dbReference type="EC" id="2.4.1.17" evidence="5"/>
<dbReference type="FunFam" id="3.40.50.2000:FF:000050">
    <property type="entry name" value="UDP-glucuronosyltransferase"/>
    <property type="match status" value="1"/>
</dbReference>
<feature type="chain" id="PRO_5024792678" description="UDP-glucuronosyltransferase" evidence="6">
    <location>
        <begin position="16"/>
        <end position="512"/>
    </location>
</feature>
<dbReference type="Pfam" id="PF00201">
    <property type="entry name" value="UDPGT"/>
    <property type="match status" value="1"/>
</dbReference>
<feature type="signal peptide" evidence="6">
    <location>
        <begin position="1"/>
        <end position="15"/>
    </location>
</feature>
<dbReference type="Gene3D" id="3.40.50.2000">
    <property type="entry name" value="Glycogen Phosphorylase B"/>
    <property type="match status" value="1"/>
</dbReference>
<dbReference type="SUPFAM" id="SSF53756">
    <property type="entry name" value="UDP-Glycosyltransferase/glycogen phosphorylase"/>
    <property type="match status" value="1"/>
</dbReference>
<evidence type="ECO:0000256" key="4">
    <source>
        <dbReference type="RuleBase" id="RU003718"/>
    </source>
</evidence>